<reference evidence="2" key="1">
    <citation type="submission" date="2021-06" db="EMBL/GenBank/DDBJ databases">
        <authorList>
            <person name="Hodson N. C."/>
            <person name="Mongue J. A."/>
            <person name="Jaron S. K."/>
        </authorList>
    </citation>
    <scope>NUCLEOTIDE SEQUENCE</scope>
</reference>
<evidence type="ECO:0000313" key="2">
    <source>
        <dbReference type="EMBL" id="CAG7824470.1"/>
    </source>
</evidence>
<evidence type="ECO:0000256" key="1">
    <source>
        <dbReference type="SAM" id="MobiDB-lite"/>
    </source>
</evidence>
<dbReference type="AlphaFoldDB" id="A0A8J2L2Z1"/>
<feature type="compositionally biased region" description="Polar residues" evidence="1">
    <location>
        <begin position="33"/>
        <end position="45"/>
    </location>
</feature>
<accession>A0A8J2L2Z1</accession>
<keyword evidence="3" id="KW-1185">Reference proteome</keyword>
<dbReference type="Pfam" id="PF02992">
    <property type="entry name" value="Transposase_21"/>
    <property type="match status" value="1"/>
</dbReference>
<dbReference type="PANTHER" id="PTHR33053">
    <property type="entry name" value="PROTEIN, PUTATIVE-RELATED"/>
    <property type="match status" value="1"/>
</dbReference>
<feature type="region of interest" description="Disordered" evidence="1">
    <location>
        <begin position="31"/>
        <end position="65"/>
    </location>
</feature>
<comment type="caution">
    <text evidence="2">The sequence shown here is derived from an EMBL/GenBank/DDBJ whole genome shotgun (WGS) entry which is preliminary data.</text>
</comment>
<dbReference type="Proteomes" id="UP000708208">
    <property type="component" value="Unassembled WGS sequence"/>
</dbReference>
<evidence type="ECO:0008006" key="4">
    <source>
        <dbReference type="Google" id="ProtNLM"/>
    </source>
</evidence>
<proteinExistence type="predicted"/>
<sequence>MSRRKQDSIFISSKQFKRIQTEQISLREHFTSPACSPRSTSNCTNERVKSTADSDPSYTRSHVNNEEENTDKLYNFVACENGSGDDSEDSEDNHRVDVFDLKYKLQIWAVKYQITHCALKDLLSVLREDTNYVELPKDPRTLLCPPTSTTVHTIEPGIYFHSGLKAHLTQLTGSKVTNLKEILLQISIDGIPISKSTSKTFWPILGKICNFRSDPFVIGLWCGNSKPKDVNIFLKQFVDELLDVTTNGVLICEKQMNVKLMCFICDAPARSYITCTKGHSGYYSCLKCKIKGEYYENRVVFSGHQSEIRTENNFRNRQQEEHHNGTSCIETLNIKIVDSFPYEYMHLLCLGFPEENDAVAVVPRAWILDDGFCIWPPFASNSHKLSRAVQSVELPTRLDDWSKWKAEVLKIFDTYTAARSKLNISTHTSELSDTEEDQGNSHYFRKRSFISSQESSKPQKRFTNSTDLVNYTPISFQSTSSTMGTMNQEPQQNLISFENQSGSTLDLASISAPVDNASEVNGVVLENTDGCHETHSIIITQPDAGFQSKILEYMADVKLKLDRLETKVDLLRSSTEAHAVIDDSGFENFPFNDHKEFVAFKRTLDVDKTLKLKTVERFSSFGGRKASVHVAAILTDLLTDELATGYSWYGLRGNRSFSELGFLKLIYASVKKTAKNAGTITREDFKSSIDS</sequence>
<dbReference type="InterPro" id="IPR004242">
    <property type="entry name" value="Transposase_21"/>
</dbReference>
<organism evidence="2 3">
    <name type="scientific">Allacma fusca</name>
    <dbReference type="NCBI Taxonomy" id="39272"/>
    <lineage>
        <taxon>Eukaryota</taxon>
        <taxon>Metazoa</taxon>
        <taxon>Ecdysozoa</taxon>
        <taxon>Arthropoda</taxon>
        <taxon>Hexapoda</taxon>
        <taxon>Collembola</taxon>
        <taxon>Symphypleona</taxon>
        <taxon>Sminthuridae</taxon>
        <taxon>Allacma</taxon>
    </lineage>
</organism>
<name>A0A8J2L2Z1_9HEXA</name>
<feature type="compositionally biased region" description="Polar residues" evidence="1">
    <location>
        <begin position="53"/>
        <end position="62"/>
    </location>
</feature>
<evidence type="ECO:0000313" key="3">
    <source>
        <dbReference type="Proteomes" id="UP000708208"/>
    </source>
</evidence>
<dbReference type="OrthoDB" id="8067290at2759"/>
<protein>
    <recommendedName>
        <fullName evidence="4">DUF4806 domain-containing protein</fullName>
    </recommendedName>
</protein>
<dbReference type="EMBL" id="CAJVCH010532963">
    <property type="protein sequence ID" value="CAG7824470.1"/>
    <property type="molecule type" value="Genomic_DNA"/>
</dbReference>
<gene>
    <name evidence="2" type="ORF">AFUS01_LOCUS34623</name>
</gene>
<dbReference type="PANTHER" id="PTHR33053:SF9">
    <property type="entry name" value="AGAP000105-PA"/>
    <property type="match status" value="1"/>
</dbReference>